<organism evidence="6 7">
    <name type="scientific">Paraburkholderia piptadeniae</name>
    <dbReference type="NCBI Taxonomy" id="1701573"/>
    <lineage>
        <taxon>Bacteria</taxon>
        <taxon>Pseudomonadati</taxon>
        <taxon>Pseudomonadota</taxon>
        <taxon>Betaproteobacteria</taxon>
        <taxon>Burkholderiales</taxon>
        <taxon>Burkholderiaceae</taxon>
        <taxon>Paraburkholderia</taxon>
    </lineage>
</organism>
<evidence type="ECO:0000313" key="7">
    <source>
        <dbReference type="Proteomes" id="UP000195569"/>
    </source>
</evidence>
<dbReference type="GO" id="GO:0000976">
    <property type="term" value="F:transcription cis-regulatory region binding"/>
    <property type="evidence" value="ECO:0007669"/>
    <property type="project" value="TreeGrafter"/>
</dbReference>
<dbReference type="Gene3D" id="3.40.190.290">
    <property type="match status" value="1"/>
</dbReference>
<dbReference type="PANTHER" id="PTHR30126:SF40">
    <property type="entry name" value="HTH-TYPE TRANSCRIPTIONAL REGULATOR GLTR"/>
    <property type="match status" value="1"/>
</dbReference>
<dbReference type="PANTHER" id="PTHR30126">
    <property type="entry name" value="HTH-TYPE TRANSCRIPTIONAL REGULATOR"/>
    <property type="match status" value="1"/>
</dbReference>
<keyword evidence="3" id="KW-0238">DNA-binding</keyword>
<protein>
    <submittedName>
        <fullName evidence="6">Transcriptional regulator, LysR family</fullName>
    </submittedName>
</protein>
<feature type="domain" description="HTH lysR-type" evidence="5">
    <location>
        <begin position="7"/>
        <end position="64"/>
    </location>
</feature>
<dbReference type="Proteomes" id="UP000195569">
    <property type="component" value="Unassembled WGS sequence"/>
</dbReference>
<evidence type="ECO:0000256" key="3">
    <source>
        <dbReference type="ARBA" id="ARBA00023125"/>
    </source>
</evidence>
<evidence type="ECO:0000313" key="6">
    <source>
        <dbReference type="EMBL" id="SIT44069.1"/>
    </source>
</evidence>
<dbReference type="FunFam" id="1.10.10.10:FF:000001">
    <property type="entry name" value="LysR family transcriptional regulator"/>
    <property type="match status" value="1"/>
</dbReference>
<evidence type="ECO:0000256" key="1">
    <source>
        <dbReference type="ARBA" id="ARBA00009437"/>
    </source>
</evidence>
<dbReference type="InterPro" id="IPR036388">
    <property type="entry name" value="WH-like_DNA-bd_sf"/>
</dbReference>
<proteinExistence type="inferred from homology"/>
<dbReference type="EMBL" id="CYGY02000038">
    <property type="protein sequence ID" value="SIT44069.1"/>
    <property type="molecule type" value="Genomic_DNA"/>
</dbReference>
<sequence length="328" mass="36404">MPAVKFLDMQTLQIFVTTAEERNMSNAARRLGLTQSAVSQSIRQLEDQFGVALFNRGRRPLTLTAAGLALRNRGVTLLEDMSRLKAHVIDASRGIKPDVRVGLVDSFAGTCGPAFIKAMLNESTTLSIRTGLTPFHSEALVGRDLDIVVSSDPLADLDGIERRRLLSEQFVVITPKQHKAAIHTPADLRELGEALPIVRFNRQSHIGAQIERYLRRIDVRIARRLEVDTADTLTSLVAGDIGWAITTPMCLLQAGEYARKVKLHFLSASHTGRSLYLLARRDEYSHLFDEVYAIAHSIVSTSLLQRLAEIHAGLPKLVDIDTETEHEQ</sequence>
<dbReference type="CDD" id="cd05466">
    <property type="entry name" value="PBP2_LTTR_substrate"/>
    <property type="match status" value="1"/>
</dbReference>
<name>A0A1N7S9I0_9BURK</name>
<dbReference type="GO" id="GO:0003700">
    <property type="term" value="F:DNA-binding transcription factor activity"/>
    <property type="evidence" value="ECO:0007669"/>
    <property type="project" value="InterPro"/>
</dbReference>
<keyword evidence="4" id="KW-0804">Transcription</keyword>
<dbReference type="RefSeq" id="WP_087736074.1">
    <property type="nucleotide sequence ID" value="NZ_CYGY02000038.1"/>
</dbReference>
<gene>
    <name evidence="6" type="ORF">BN2476_380010</name>
</gene>
<comment type="similarity">
    <text evidence="1">Belongs to the LysR transcriptional regulatory family.</text>
</comment>
<dbReference type="Gene3D" id="1.10.10.10">
    <property type="entry name" value="Winged helix-like DNA-binding domain superfamily/Winged helix DNA-binding domain"/>
    <property type="match status" value="1"/>
</dbReference>
<accession>A0A1N7S9I0</accession>
<keyword evidence="7" id="KW-1185">Reference proteome</keyword>
<dbReference type="Pfam" id="PF03466">
    <property type="entry name" value="LysR_substrate"/>
    <property type="match status" value="1"/>
</dbReference>
<dbReference type="AlphaFoldDB" id="A0A1N7S9I0"/>
<dbReference type="PROSITE" id="PS50931">
    <property type="entry name" value="HTH_LYSR"/>
    <property type="match status" value="1"/>
</dbReference>
<dbReference type="OrthoDB" id="6113677at2"/>
<evidence type="ECO:0000256" key="2">
    <source>
        <dbReference type="ARBA" id="ARBA00023015"/>
    </source>
</evidence>
<keyword evidence="2" id="KW-0805">Transcription regulation</keyword>
<dbReference type="InterPro" id="IPR036390">
    <property type="entry name" value="WH_DNA-bd_sf"/>
</dbReference>
<evidence type="ECO:0000259" key="5">
    <source>
        <dbReference type="PROSITE" id="PS50931"/>
    </source>
</evidence>
<dbReference type="InterPro" id="IPR005119">
    <property type="entry name" value="LysR_subst-bd"/>
</dbReference>
<dbReference type="Pfam" id="PF00126">
    <property type="entry name" value="HTH_1"/>
    <property type="match status" value="1"/>
</dbReference>
<dbReference type="SUPFAM" id="SSF53850">
    <property type="entry name" value="Periplasmic binding protein-like II"/>
    <property type="match status" value="1"/>
</dbReference>
<dbReference type="SUPFAM" id="SSF46785">
    <property type="entry name" value="Winged helix' DNA-binding domain"/>
    <property type="match status" value="1"/>
</dbReference>
<dbReference type="PRINTS" id="PR00039">
    <property type="entry name" value="HTHLYSR"/>
</dbReference>
<reference evidence="6" key="1">
    <citation type="submission" date="2016-12" db="EMBL/GenBank/DDBJ databases">
        <authorList>
            <person name="Moulin L."/>
        </authorList>
    </citation>
    <scope>NUCLEOTIDE SEQUENCE [LARGE SCALE GENOMIC DNA]</scope>
    <source>
        <strain evidence="6">STM 7183</strain>
    </source>
</reference>
<evidence type="ECO:0000256" key="4">
    <source>
        <dbReference type="ARBA" id="ARBA00023163"/>
    </source>
</evidence>
<comment type="caution">
    <text evidence="6">The sequence shown here is derived from an EMBL/GenBank/DDBJ whole genome shotgun (WGS) entry which is preliminary data.</text>
</comment>
<dbReference type="InterPro" id="IPR000847">
    <property type="entry name" value="LysR_HTH_N"/>
</dbReference>